<organism evidence="1 2">
    <name type="scientific">Actinacidiphila acididurans</name>
    <dbReference type="NCBI Taxonomy" id="2784346"/>
    <lineage>
        <taxon>Bacteria</taxon>
        <taxon>Bacillati</taxon>
        <taxon>Actinomycetota</taxon>
        <taxon>Actinomycetes</taxon>
        <taxon>Kitasatosporales</taxon>
        <taxon>Streptomycetaceae</taxon>
        <taxon>Actinacidiphila</taxon>
    </lineage>
</organism>
<gene>
    <name evidence="1" type="ORF">ITX44_14185</name>
</gene>
<sequence>MTMPSPATSAASADPLTRAVREQVALGRLLPLGGADDTSWITENAAVRVLRRACAGLPGIRLGAVDAALDMPSPDTPLAAPAPGAPAGALPHVPVRISAAFEAGIDEPLPAVAERLRSALWSAATDLLGLAVTAVDLRVTGLLDGPQPAPPADAPVAAGPAVSGGDPGGPLEVAALAVPGVVGLTAALAGFGSGLRVLDATADDRHPGRRVQIQIAVAPGLVPLQVARQVATAVTTAGAPGPVTVAVLVTDVG</sequence>
<name>A0ABS2TQR6_9ACTN</name>
<reference evidence="1 2" key="1">
    <citation type="submission" date="2021-01" db="EMBL/GenBank/DDBJ databases">
        <title>Streptomyces acididurans sp. nov., isolated from a peat swamp forest soil.</title>
        <authorList>
            <person name="Chantavorakit T."/>
            <person name="Duangmal K."/>
        </authorList>
    </citation>
    <scope>NUCLEOTIDE SEQUENCE [LARGE SCALE GENOMIC DNA]</scope>
    <source>
        <strain evidence="1 2">KK5PA1</strain>
    </source>
</reference>
<evidence type="ECO:0000313" key="2">
    <source>
        <dbReference type="Proteomes" id="UP000749040"/>
    </source>
</evidence>
<dbReference type="EMBL" id="JADKYB010000006">
    <property type="protein sequence ID" value="MBM9505680.1"/>
    <property type="molecule type" value="Genomic_DNA"/>
</dbReference>
<proteinExistence type="predicted"/>
<keyword evidence="2" id="KW-1185">Reference proteome</keyword>
<accession>A0ABS2TQR6</accession>
<evidence type="ECO:0000313" key="1">
    <source>
        <dbReference type="EMBL" id="MBM9505680.1"/>
    </source>
</evidence>
<dbReference type="Proteomes" id="UP000749040">
    <property type="component" value="Unassembled WGS sequence"/>
</dbReference>
<protein>
    <submittedName>
        <fullName evidence="1">Nucleopolyhedrovirus P10 family protein</fullName>
    </submittedName>
</protein>
<comment type="caution">
    <text evidence="1">The sequence shown here is derived from an EMBL/GenBank/DDBJ whole genome shotgun (WGS) entry which is preliminary data.</text>
</comment>